<accession>A0A7S2DT93</accession>
<gene>
    <name evidence="9" type="ORF">AAND1436_LOCUS28655</name>
</gene>
<evidence type="ECO:0000256" key="2">
    <source>
        <dbReference type="ARBA" id="ARBA00006164"/>
    </source>
</evidence>
<evidence type="ECO:0000256" key="8">
    <source>
        <dbReference type="SAM" id="MobiDB-lite"/>
    </source>
</evidence>
<comment type="function">
    <text evidence="7">Required for pre-mRNA splicing.</text>
</comment>
<feature type="compositionally biased region" description="Basic and acidic residues" evidence="8">
    <location>
        <begin position="191"/>
        <end position="201"/>
    </location>
</feature>
<dbReference type="EMBL" id="HBGQ01059260">
    <property type="protein sequence ID" value="CAD9463199.1"/>
    <property type="molecule type" value="Transcribed_RNA"/>
</dbReference>
<dbReference type="PANTHER" id="PTHR23142">
    <property type="entry name" value="PRE-MRNA-SPLICING FACTOR 38A-RELATED"/>
    <property type="match status" value="1"/>
</dbReference>
<dbReference type="Pfam" id="PF03371">
    <property type="entry name" value="PRP38"/>
    <property type="match status" value="1"/>
</dbReference>
<comment type="subcellular location">
    <subcellularLocation>
        <location evidence="1 7">Nucleus</location>
    </subcellularLocation>
</comment>
<organism evidence="9">
    <name type="scientific">Alexandrium andersonii</name>
    <dbReference type="NCBI Taxonomy" id="327968"/>
    <lineage>
        <taxon>Eukaryota</taxon>
        <taxon>Sar</taxon>
        <taxon>Alveolata</taxon>
        <taxon>Dinophyceae</taxon>
        <taxon>Gonyaulacales</taxon>
        <taxon>Pyrocystaceae</taxon>
        <taxon>Alexandrium</taxon>
    </lineage>
</organism>
<reference evidence="9" key="1">
    <citation type="submission" date="2021-01" db="EMBL/GenBank/DDBJ databases">
        <authorList>
            <person name="Corre E."/>
            <person name="Pelletier E."/>
            <person name="Niang G."/>
            <person name="Scheremetjew M."/>
            <person name="Finn R."/>
            <person name="Kale V."/>
            <person name="Holt S."/>
            <person name="Cochrane G."/>
            <person name="Meng A."/>
            <person name="Brown T."/>
            <person name="Cohen L."/>
        </authorList>
    </citation>
    <scope>NUCLEOTIDE SEQUENCE</scope>
    <source>
        <strain evidence="9">CCMP2222</strain>
    </source>
</reference>
<keyword evidence="5 7" id="KW-0508">mRNA splicing</keyword>
<keyword evidence="6 7" id="KW-0539">Nucleus</keyword>
<sequence>MHSVIDHPDSGLVRCAGFLYMRFVVQPAHLWEKFEEYLFDDMELKYHDGNKQVASTVGEYVEALLVRDRYFSTPLPRIPVKVKMALERELAPLQQYRKRMEANQKNFPKRVSDLPVEVCLDGEWVRGTAKEYVGRSSLKRKVRIQTKDGNEVVSHMGKVVLREDAQSDSGGESGEEGKAKRRRRSRSRGRKSPDWSRYKGRSDADMVGELREKAKEDAVCGYGKAYARRPLTVEEELWKREPETRVSMLGDENNRNTSYRRNPADEKKTESESARRRRLEEEDERAKRLRGIYEKYGSSNKSATTAAPAKINDMELPDVLRLG</sequence>
<name>A0A7S2DT93_9DINO</name>
<dbReference type="GO" id="GO:0005681">
    <property type="term" value="C:spliceosomal complex"/>
    <property type="evidence" value="ECO:0007669"/>
    <property type="project" value="UniProtKB-KW"/>
</dbReference>
<comment type="similarity">
    <text evidence="2 7">Belongs to the PRP38 family.</text>
</comment>
<protein>
    <recommendedName>
        <fullName evidence="7">Pre-mRNA-splicing factor 38</fullName>
    </recommendedName>
</protein>
<dbReference type="InterPro" id="IPR005037">
    <property type="entry name" value="PRP38"/>
</dbReference>
<dbReference type="GO" id="GO:0000398">
    <property type="term" value="P:mRNA splicing, via spliceosome"/>
    <property type="evidence" value="ECO:0007669"/>
    <property type="project" value="UniProtKB-UniRule"/>
</dbReference>
<dbReference type="AlphaFoldDB" id="A0A7S2DT93"/>
<evidence type="ECO:0000256" key="5">
    <source>
        <dbReference type="ARBA" id="ARBA00023187"/>
    </source>
</evidence>
<keyword evidence="3 7" id="KW-0507">mRNA processing</keyword>
<feature type="region of interest" description="Disordered" evidence="8">
    <location>
        <begin position="243"/>
        <end position="285"/>
    </location>
</feature>
<feature type="region of interest" description="Disordered" evidence="8">
    <location>
        <begin position="153"/>
        <end position="201"/>
    </location>
</feature>
<evidence type="ECO:0000256" key="7">
    <source>
        <dbReference type="RuleBase" id="RU367025"/>
    </source>
</evidence>
<evidence type="ECO:0000256" key="4">
    <source>
        <dbReference type="ARBA" id="ARBA00022728"/>
    </source>
</evidence>
<evidence type="ECO:0000256" key="1">
    <source>
        <dbReference type="ARBA" id="ARBA00004123"/>
    </source>
</evidence>
<evidence type="ECO:0000256" key="6">
    <source>
        <dbReference type="ARBA" id="ARBA00023242"/>
    </source>
</evidence>
<keyword evidence="4 7" id="KW-0747">Spliceosome</keyword>
<feature type="region of interest" description="Disordered" evidence="8">
    <location>
        <begin position="299"/>
        <end position="323"/>
    </location>
</feature>
<feature type="compositionally biased region" description="Basic and acidic residues" evidence="8">
    <location>
        <begin position="262"/>
        <end position="285"/>
    </location>
</feature>
<proteinExistence type="inferred from homology"/>
<evidence type="ECO:0000313" key="9">
    <source>
        <dbReference type="EMBL" id="CAD9463199.1"/>
    </source>
</evidence>
<feature type="compositionally biased region" description="Basic residues" evidence="8">
    <location>
        <begin position="179"/>
        <end position="190"/>
    </location>
</feature>
<evidence type="ECO:0000256" key="3">
    <source>
        <dbReference type="ARBA" id="ARBA00022664"/>
    </source>
</evidence>